<dbReference type="InterPro" id="IPR011033">
    <property type="entry name" value="PRC_barrel-like_sf"/>
</dbReference>
<dbReference type="Pfam" id="PF05239">
    <property type="entry name" value="PRC"/>
    <property type="match status" value="1"/>
</dbReference>
<dbReference type="Gene3D" id="2.30.30.240">
    <property type="entry name" value="PRC-barrel domain"/>
    <property type="match status" value="1"/>
</dbReference>
<dbReference type="PANTHER" id="PTHR36505">
    <property type="entry name" value="BLR1072 PROTEIN"/>
    <property type="match status" value="1"/>
</dbReference>
<feature type="compositionally biased region" description="Acidic residues" evidence="1">
    <location>
        <begin position="187"/>
        <end position="196"/>
    </location>
</feature>
<evidence type="ECO:0000313" key="4">
    <source>
        <dbReference type="EMBL" id="SEN42777.1"/>
    </source>
</evidence>
<dbReference type="PANTHER" id="PTHR36505:SF1">
    <property type="entry name" value="BLR1072 PROTEIN"/>
    <property type="match status" value="1"/>
</dbReference>
<keyword evidence="2" id="KW-0732">Signal</keyword>
<dbReference type="SUPFAM" id="SSF50346">
    <property type="entry name" value="PRC-barrel domain"/>
    <property type="match status" value="1"/>
</dbReference>
<feature type="compositionally biased region" description="Acidic residues" evidence="1">
    <location>
        <begin position="165"/>
        <end position="178"/>
    </location>
</feature>
<accession>A0A1H8GH31</accession>
<dbReference type="AlphaFoldDB" id="A0A1H8GH31"/>
<feature type="chain" id="PRO_5011709029" evidence="2">
    <location>
        <begin position="22"/>
        <end position="231"/>
    </location>
</feature>
<feature type="compositionally biased region" description="Low complexity" evidence="1">
    <location>
        <begin position="197"/>
        <end position="215"/>
    </location>
</feature>
<dbReference type="Proteomes" id="UP000199372">
    <property type="component" value="Unassembled WGS sequence"/>
</dbReference>
<dbReference type="OrthoDB" id="7876889at2"/>
<feature type="compositionally biased region" description="Acidic residues" evidence="1">
    <location>
        <begin position="216"/>
        <end position="231"/>
    </location>
</feature>
<sequence>MNRFLITTTTAALALSTSALVAVGQTSDNAFVDYQADAATELFASDLVGARIYATESEVGDTMEAGSEQEWDNLGEINDMILSEDGSVQTVILGIGGFLGIGERDVAVDFSQIQIVRDGDDATDYFLVVNATQEEMENAPEFERSEVEEEMEETAAEAEAAAGEAAEETGEAMDEAATEVDQAADAAEAEAEETANEAEAAASEAANEVDQAAEGAEAEMEEEMNETETNQ</sequence>
<proteinExistence type="predicted"/>
<dbReference type="RefSeq" id="WP_091845313.1">
    <property type="nucleotide sequence ID" value="NZ_FOCM01000004.1"/>
</dbReference>
<evidence type="ECO:0000259" key="3">
    <source>
        <dbReference type="Pfam" id="PF05239"/>
    </source>
</evidence>
<protein>
    <submittedName>
        <fullName evidence="4">PRC-barrel domain-containing protein</fullName>
    </submittedName>
</protein>
<evidence type="ECO:0000313" key="5">
    <source>
        <dbReference type="Proteomes" id="UP000199372"/>
    </source>
</evidence>
<evidence type="ECO:0000256" key="2">
    <source>
        <dbReference type="SAM" id="SignalP"/>
    </source>
</evidence>
<keyword evidence="5" id="KW-1185">Reference proteome</keyword>
<evidence type="ECO:0000256" key="1">
    <source>
        <dbReference type="SAM" id="MobiDB-lite"/>
    </source>
</evidence>
<dbReference type="EMBL" id="FOCM01000004">
    <property type="protein sequence ID" value="SEN42777.1"/>
    <property type="molecule type" value="Genomic_DNA"/>
</dbReference>
<feature type="domain" description="PRC-barrel" evidence="3">
    <location>
        <begin position="40"/>
        <end position="121"/>
    </location>
</feature>
<gene>
    <name evidence="4" type="ORF">SAMN04488011_10461</name>
</gene>
<organism evidence="4 5">
    <name type="scientific">Palleronia pelagia</name>
    <dbReference type="NCBI Taxonomy" id="387096"/>
    <lineage>
        <taxon>Bacteria</taxon>
        <taxon>Pseudomonadati</taxon>
        <taxon>Pseudomonadota</taxon>
        <taxon>Alphaproteobacteria</taxon>
        <taxon>Rhodobacterales</taxon>
        <taxon>Roseobacteraceae</taxon>
        <taxon>Palleronia</taxon>
    </lineage>
</organism>
<feature type="compositionally biased region" description="Acidic residues" evidence="1">
    <location>
        <begin position="136"/>
        <end position="156"/>
    </location>
</feature>
<feature type="signal peptide" evidence="2">
    <location>
        <begin position="1"/>
        <end position="21"/>
    </location>
</feature>
<name>A0A1H8GH31_9RHOB</name>
<reference evidence="5" key="1">
    <citation type="submission" date="2016-10" db="EMBL/GenBank/DDBJ databases">
        <authorList>
            <person name="Varghese N."/>
            <person name="Submissions S."/>
        </authorList>
    </citation>
    <scope>NUCLEOTIDE SEQUENCE [LARGE SCALE GENOMIC DNA]</scope>
    <source>
        <strain evidence="5">DSM 26893</strain>
    </source>
</reference>
<feature type="region of interest" description="Disordered" evidence="1">
    <location>
        <begin position="136"/>
        <end position="231"/>
    </location>
</feature>
<dbReference type="InterPro" id="IPR027275">
    <property type="entry name" value="PRC-brl_dom"/>
</dbReference>